<dbReference type="GO" id="GO:0016757">
    <property type="term" value="F:glycosyltransferase activity"/>
    <property type="evidence" value="ECO:0007669"/>
    <property type="project" value="UniProtKB-KW"/>
</dbReference>
<reference evidence="4 5" key="1">
    <citation type="submission" date="2015-09" db="EMBL/GenBank/DDBJ databases">
        <authorList>
            <consortium name="Pathogen Informatics"/>
        </authorList>
    </citation>
    <scope>NUCLEOTIDE SEQUENCE [LARGE SCALE GENOMIC DNA]</scope>
    <source>
        <strain evidence="4 5">2789STDY5608791</strain>
    </source>
</reference>
<dbReference type="InterPro" id="IPR029044">
    <property type="entry name" value="Nucleotide-diphossugar_trans"/>
</dbReference>
<gene>
    <name evidence="4" type="primary">gspA</name>
    <name evidence="4" type="ORF">ERS417307_01524</name>
</gene>
<dbReference type="GO" id="GO:0046872">
    <property type="term" value="F:metal ion binding"/>
    <property type="evidence" value="ECO:0007669"/>
    <property type="project" value="UniProtKB-KW"/>
</dbReference>
<dbReference type="CDD" id="cd04194">
    <property type="entry name" value="GT8_A4GalT_like"/>
    <property type="match status" value="1"/>
</dbReference>
<evidence type="ECO:0000256" key="1">
    <source>
        <dbReference type="ARBA" id="ARBA00022676"/>
    </source>
</evidence>
<dbReference type="SUPFAM" id="SSF53448">
    <property type="entry name" value="Nucleotide-diphospho-sugar transferases"/>
    <property type="match status" value="1"/>
</dbReference>
<organism evidence="4 5">
    <name type="scientific">Bacteroides uniformis</name>
    <dbReference type="NCBI Taxonomy" id="820"/>
    <lineage>
        <taxon>Bacteria</taxon>
        <taxon>Pseudomonadati</taxon>
        <taxon>Bacteroidota</taxon>
        <taxon>Bacteroidia</taxon>
        <taxon>Bacteroidales</taxon>
        <taxon>Bacteroidaceae</taxon>
        <taxon>Bacteroides</taxon>
    </lineage>
</organism>
<evidence type="ECO:0000256" key="3">
    <source>
        <dbReference type="ARBA" id="ARBA00022723"/>
    </source>
</evidence>
<keyword evidence="3" id="KW-0479">Metal-binding</keyword>
<sequence length="307" mass="36238">MTTIPIVFATDENLIIQTGVCIYSLLSSCGQETQYDIYIITDYGKKMEALKGWVQLKNNPHCLDIHFIESNNEISDAYEVRGITKATYYRLLIPKLIPIYDKIIYSDVDIIFKCSLNEIYEDVDLSNYYIAGVRAYIENEKSNNYGIELGCTDSDYINAGFLILNCKKIREDKIDLEWIKLGKRNFLYQDQDIINLSCDTKKYLLPVKYNFTKQHYQAFATHAVNSFNHVDEREMEEAMRHGVTHYTGPVKPWNGLCYRHEDWWYMYQESPLFDIDYYHNRVHSFVSMKHLSLKGRIKLLIKYFFDI</sequence>
<keyword evidence="2" id="KW-0808">Transferase</keyword>
<dbReference type="Gene3D" id="3.90.550.10">
    <property type="entry name" value="Spore Coat Polysaccharide Biosynthesis Protein SpsA, Chain A"/>
    <property type="match status" value="1"/>
</dbReference>
<dbReference type="AlphaFoldDB" id="A0A174ELZ5"/>
<accession>A0A174ELZ5</accession>
<evidence type="ECO:0000313" key="4">
    <source>
        <dbReference type="EMBL" id="CUO37040.1"/>
    </source>
</evidence>
<dbReference type="PANTHER" id="PTHR13778">
    <property type="entry name" value="GLYCOSYLTRANSFERASE 8 DOMAIN-CONTAINING PROTEIN"/>
    <property type="match status" value="1"/>
</dbReference>
<proteinExistence type="predicted"/>
<evidence type="ECO:0000313" key="5">
    <source>
        <dbReference type="Proteomes" id="UP000095419"/>
    </source>
</evidence>
<protein>
    <submittedName>
        <fullName evidence="4">Stress protein</fullName>
    </submittedName>
</protein>
<dbReference type="RefSeq" id="WP_057087738.1">
    <property type="nucleotide sequence ID" value="NZ_CYZF01000004.1"/>
</dbReference>
<keyword evidence="1" id="KW-0328">Glycosyltransferase</keyword>
<dbReference type="Proteomes" id="UP000095419">
    <property type="component" value="Unassembled WGS sequence"/>
</dbReference>
<evidence type="ECO:0000256" key="2">
    <source>
        <dbReference type="ARBA" id="ARBA00022679"/>
    </source>
</evidence>
<dbReference type="PANTHER" id="PTHR13778:SF47">
    <property type="entry name" value="LIPOPOLYSACCHARIDE 1,3-GALACTOSYLTRANSFERASE"/>
    <property type="match status" value="1"/>
</dbReference>
<dbReference type="Pfam" id="PF01501">
    <property type="entry name" value="Glyco_transf_8"/>
    <property type="match status" value="1"/>
</dbReference>
<dbReference type="InterPro" id="IPR050748">
    <property type="entry name" value="Glycosyltrans_8_dom-fam"/>
</dbReference>
<dbReference type="InterPro" id="IPR002495">
    <property type="entry name" value="Glyco_trans_8"/>
</dbReference>
<name>A0A174ELZ5_BACUN</name>
<dbReference type="EMBL" id="CYZF01000004">
    <property type="protein sequence ID" value="CUO37040.1"/>
    <property type="molecule type" value="Genomic_DNA"/>
</dbReference>